<dbReference type="InterPro" id="IPR039031">
    <property type="entry name" value="Mucolipin"/>
</dbReference>
<protein>
    <submittedName>
        <fullName evidence="1">Mucolipin-3</fullName>
    </submittedName>
</protein>
<dbReference type="PANTHER" id="PTHR12127">
    <property type="entry name" value="MUCOLIPIN"/>
    <property type="match status" value="1"/>
</dbReference>
<reference evidence="1" key="1">
    <citation type="submission" date="2020-08" db="EMBL/GenBank/DDBJ databases">
        <title>Multicomponent nature underlies the extraordinary mechanical properties of spider dragline silk.</title>
        <authorList>
            <person name="Kono N."/>
            <person name="Nakamura H."/>
            <person name="Mori M."/>
            <person name="Yoshida Y."/>
            <person name="Ohtoshi R."/>
            <person name="Malay A.D."/>
            <person name="Moran D.A.P."/>
            <person name="Tomita M."/>
            <person name="Numata K."/>
            <person name="Arakawa K."/>
        </authorList>
    </citation>
    <scope>NUCLEOTIDE SEQUENCE</scope>
</reference>
<evidence type="ECO:0000313" key="2">
    <source>
        <dbReference type="Proteomes" id="UP000887159"/>
    </source>
</evidence>
<dbReference type="GO" id="GO:0005765">
    <property type="term" value="C:lysosomal membrane"/>
    <property type="evidence" value="ECO:0007669"/>
    <property type="project" value="TreeGrafter"/>
</dbReference>
<name>A0A8X6VXV2_TRICX</name>
<dbReference type="PANTHER" id="PTHR12127:SF7">
    <property type="entry name" value="SD02261P"/>
    <property type="match status" value="1"/>
</dbReference>
<evidence type="ECO:0000313" key="1">
    <source>
        <dbReference type="EMBL" id="GFY24381.1"/>
    </source>
</evidence>
<comment type="caution">
    <text evidence="1">The sequence shown here is derived from an EMBL/GenBank/DDBJ whole genome shotgun (WGS) entry which is preliminary data.</text>
</comment>
<dbReference type="GO" id="GO:0005886">
    <property type="term" value="C:plasma membrane"/>
    <property type="evidence" value="ECO:0007669"/>
    <property type="project" value="TreeGrafter"/>
</dbReference>
<dbReference type="GO" id="GO:0072345">
    <property type="term" value="F:NAADP-sensitive calcium-release channel activity"/>
    <property type="evidence" value="ECO:0007669"/>
    <property type="project" value="TreeGrafter"/>
</dbReference>
<dbReference type="EMBL" id="BMAU01021369">
    <property type="protein sequence ID" value="GFY24381.1"/>
    <property type="molecule type" value="Genomic_DNA"/>
</dbReference>
<dbReference type="AlphaFoldDB" id="A0A8X6VXV2"/>
<sequence length="124" mass="14687">MKRAIPNVLRFTLCCVLLYAGFCFCDWVVLWPYHIKFRSLSSTSECLFAMMIGDDLFTTFTITNTNNNLICWFSRKFVYFHQHVYICRHISAHICHNGLLRDSQRLLPIWDYPDQNSSDDCLTF</sequence>
<dbReference type="Proteomes" id="UP000887159">
    <property type="component" value="Unassembled WGS sequence"/>
</dbReference>
<accession>A0A8X6VXV2</accession>
<keyword evidence="2" id="KW-1185">Reference proteome</keyword>
<organism evidence="1 2">
    <name type="scientific">Trichonephila clavipes</name>
    <name type="common">Golden silk orbweaver</name>
    <name type="synonym">Nephila clavipes</name>
    <dbReference type="NCBI Taxonomy" id="2585209"/>
    <lineage>
        <taxon>Eukaryota</taxon>
        <taxon>Metazoa</taxon>
        <taxon>Ecdysozoa</taxon>
        <taxon>Arthropoda</taxon>
        <taxon>Chelicerata</taxon>
        <taxon>Arachnida</taxon>
        <taxon>Araneae</taxon>
        <taxon>Araneomorphae</taxon>
        <taxon>Entelegynae</taxon>
        <taxon>Araneoidea</taxon>
        <taxon>Nephilidae</taxon>
        <taxon>Trichonephila</taxon>
    </lineage>
</organism>
<gene>
    <name evidence="1" type="primary">Mcoln3_4</name>
    <name evidence="1" type="ORF">TNCV_1014291</name>
</gene>
<proteinExistence type="predicted"/>